<keyword evidence="2" id="KW-1185">Reference proteome</keyword>
<proteinExistence type="predicted"/>
<name>A0AAN8F2W3_TRICO</name>
<dbReference type="InterPro" id="IPR036375">
    <property type="entry name" value="Hemopexin-like_dom_sf"/>
</dbReference>
<protein>
    <submittedName>
        <fullName evidence="1">Uncharacterized protein</fullName>
    </submittedName>
</protein>
<dbReference type="Proteomes" id="UP001331761">
    <property type="component" value="Unassembled WGS sequence"/>
</dbReference>
<evidence type="ECO:0000313" key="2">
    <source>
        <dbReference type="Proteomes" id="UP001331761"/>
    </source>
</evidence>
<dbReference type="AlphaFoldDB" id="A0AAN8F2W3"/>
<accession>A0AAN8F2W3</accession>
<dbReference type="EMBL" id="WIXE01026049">
    <property type="protein sequence ID" value="KAK5964243.1"/>
    <property type="molecule type" value="Genomic_DNA"/>
</dbReference>
<comment type="caution">
    <text evidence="1">The sequence shown here is derived from an EMBL/GenBank/DDBJ whole genome shotgun (WGS) entry which is preliminary data.</text>
</comment>
<sequence>MTARVKDYFLGLPENVQGVSEWKNDEAKIYTPNLVFTYRVYNKRVDGDGIPLSTFFHCD</sequence>
<evidence type="ECO:0000313" key="1">
    <source>
        <dbReference type="EMBL" id="KAK5964243.1"/>
    </source>
</evidence>
<gene>
    <name evidence="1" type="ORF">GCK32_018245</name>
</gene>
<dbReference type="SUPFAM" id="SSF50923">
    <property type="entry name" value="Hemopexin-like domain"/>
    <property type="match status" value="1"/>
</dbReference>
<organism evidence="1 2">
    <name type="scientific">Trichostrongylus colubriformis</name>
    <name type="common">Black scour worm</name>
    <dbReference type="NCBI Taxonomy" id="6319"/>
    <lineage>
        <taxon>Eukaryota</taxon>
        <taxon>Metazoa</taxon>
        <taxon>Ecdysozoa</taxon>
        <taxon>Nematoda</taxon>
        <taxon>Chromadorea</taxon>
        <taxon>Rhabditida</taxon>
        <taxon>Rhabditina</taxon>
        <taxon>Rhabditomorpha</taxon>
        <taxon>Strongyloidea</taxon>
        <taxon>Trichostrongylidae</taxon>
        <taxon>Trichostrongylus</taxon>
    </lineage>
</organism>
<reference evidence="1 2" key="1">
    <citation type="submission" date="2019-10" db="EMBL/GenBank/DDBJ databases">
        <title>Assembly and Annotation for the nematode Trichostrongylus colubriformis.</title>
        <authorList>
            <person name="Martin J."/>
        </authorList>
    </citation>
    <scope>NUCLEOTIDE SEQUENCE [LARGE SCALE GENOMIC DNA]</scope>
    <source>
        <strain evidence="1">G859</strain>
        <tissue evidence="1">Whole worm</tissue>
    </source>
</reference>